<evidence type="ECO:0000313" key="2">
    <source>
        <dbReference type="Proteomes" id="UP000607653"/>
    </source>
</evidence>
<dbReference type="EMBL" id="DUZY01000005">
    <property type="protein sequence ID" value="DAD40219.1"/>
    <property type="molecule type" value="Genomic_DNA"/>
</dbReference>
<protein>
    <submittedName>
        <fullName evidence="1">Uncharacterized protein</fullName>
    </submittedName>
</protein>
<dbReference type="AlphaFoldDB" id="A0A822Z9Y9"/>
<evidence type="ECO:0000313" key="1">
    <source>
        <dbReference type="EMBL" id="DAD40219.1"/>
    </source>
</evidence>
<proteinExistence type="predicted"/>
<accession>A0A822Z9Y9</accession>
<keyword evidence="2" id="KW-1185">Reference proteome</keyword>
<gene>
    <name evidence="1" type="ORF">HUJ06_014542</name>
</gene>
<sequence length="106" mass="12423">MRPTPSKQTLCKILISEDKLEKIIVNNRRYEGKILMGKIHNEYRDFFYLDKIVLEFTTQKYIIDHSFQYGSFTNHTLVDTPKLKNSKEEEMEPGLGPQVNSVLLCI</sequence>
<name>A0A822Z9Y9_NELNU</name>
<organism evidence="1 2">
    <name type="scientific">Nelumbo nucifera</name>
    <name type="common">Sacred lotus</name>
    <dbReference type="NCBI Taxonomy" id="4432"/>
    <lineage>
        <taxon>Eukaryota</taxon>
        <taxon>Viridiplantae</taxon>
        <taxon>Streptophyta</taxon>
        <taxon>Embryophyta</taxon>
        <taxon>Tracheophyta</taxon>
        <taxon>Spermatophyta</taxon>
        <taxon>Magnoliopsida</taxon>
        <taxon>Proteales</taxon>
        <taxon>Nelumbonaceae</taxon>
        <taxon>Nelumbo</taxon>
    </lineage>
</organism>
<reference evidence="1 2" key="1">
    <citation type="journal article" date="2020" name="Mol. Biol. Evol.">
        <title>Distinct Expression and Methylation Patterns for Genes with Different Fates following a Single Whole-Genome Duplication in Flowering Plants.</title>
        <authorList>
            <person name="Shi T."/>
            <person name="Rahmani R.S."/>
            <person name="Gugger P.F."/>
            <person name="Wang M."/>
            <person name="Li H."/>
            <person name="Zhang Y."/>
            <person name="Li Z."/>
            <person name="Wang Q."/>
            <person name="Van de Peer Y."/>
            <person name="Marchal K."/>
            <person name="Chen J."/>
        </authorList>
    </citation>
    <scope>NUCLEOTIDE SEQUENCE [LARGE SCALE GENOMIC DNA]</scope>
    <source>
        <tissue evidence="1">Leaf</tissue>
    </source>
</reference>
<dbReference type="Proteomes" id="UP000607653">
    <property type="component" value="Unassembled WGS sequence"/>
</dbReference>
<comment type="caution">
    <text evidence="1">The sequence shown here is derived from an EMBL/GenBank/DDBJ whole genome shotgun (WGS) entry which is preliminary data.</text>
</comment>